<feature type="domain" description="Myb-like" evidence="8">
    <location>
        <begin position="9"/>
        <end position="61"/>
    </location>
</feature>
<dbReference type="GeneID" id="111307406"/>
<dbReference type="OrthoDB" id="2143914at2759"/>
<dbReference type="PANTHER" id="PTHR10641:SF1413">
    <property type="entry name" value="MYB-RELATED PROTEIN MYB4"/>
    <property type="match status" value="1"/>
</dbReference>
<dbReference type="SMART" id="SM00717">
    <property type="entry name" value="SANT"/>
    <property type="match status" value="2"/>
</dbReference>
<feature type="domain" description="HTH myb-type" evidence="9">
    <location>
        <begin position="62"/>
        <end position="116"/>
    </location>
</feature>
<dbReference type="InterPro" id="IPR001005">
    <property type="entry name" value="SANT/Myb"/>
</dbReference>
<keyword evidence="3" id="KW-0805">Transcription regulation</keyword>
<dbReference type="GO" id="GO:0003677">
    <property type="term" value="F:DNA binding"/>
    <property type="evidence" value="ECO:0007669"/>
    <property type="project" value="UniProtKB-KW"/>
</dbReference>
<feature type="compositionally biased region" description="Polar residues" evidence="7">
    <location>
        <begin position="140"/>
        <end position="163"/>
    </location>
</feature>
<evidence type="ECO:0000256" key="3">
    <source>
        <dbReference type="ARBA" id="ARBA00023015"/>
    </source>
</evidence>
<dbReference type="AlphaFoldDB" id="A0A6P6A8S8"/>
<evidence type="ECO:0000256" key="5">
    <source>
        <dbReference type="ARBA" id="ARBA00023163"/>
    </source>
</evidence>
<accession>A0A6P6A8S8</accession>
<evidence type="ECO:0000259" key="8">
    <source>
        <dbReference type="PROSITE" id="PS50090"/>
    </source>
</evidence>
<dbReference type="FunFam" id="1.10.10.60:FF:000316">
    <property type="entry name" value="Transcription factor MYB15"/>
    <property type="match status" value="1"/>
</dbReference>
<dbReference type="GO" id="GO:0005634">
    <property type="term" value="C:nucleus"/>
    <property type="evidence" value="ECO:0007669"/>
    <property type="project" value="UniProtKB-SubCell"/>
</dbReference>
<feature type="domain" description="Myb-like" evidence="8">
    <location>
        <begin position="62"/>
        <end position="112"/>
    </location>
</feature>
<dbReference type="Gene3D" id="1.10.10.60">
    <property type="entry name" value="Homeodomain-like"/>
    <property type="match status" value="2"/>
</dbReference>
<keyword evidence="10" id="KW-1185">Reference proteome</keyword>
<evidence type="ECO:0000259" key="9">
    <source>
        <dbReference type="PROSITE" id="PS51294"/>
    </source>
</evidence>
<dbReference type="Proteomes" id="UP000515121">
    <property type="component" value="Unplaced"/>
</dbReference>
<dbReference type="CDD" id="cd00167">
    <property type="entry name" value="SANT"/>
    <property type="match status" value="2"/>
</dbReference>
<name>A0A6P6A8S8_DURZI</name>
<dbReference type="KEGG" id="dzi:111307406"/>
<dbReference type="RefSeq" id="XP_022761151.1">
    <property type="nucleotide sequence ID" value="XM_022905416.1"/>
</dbReference>
<proteinExistence type="predicted"/>
<evidence type="ECO:0000313" key="11">
    <source>
        <dbReference type="RefSeq" id="XP_022761151.1"/>
    </source>
</evidence>
<evidence type="ECO:0000256" key="4">
    <source>
        <dbReference type="ARBA" id="ARBA00023125"/>
    </source>
</evidence>
<feature type="compositionally biased region" description="Low complexity" evidence="7">
    <location>
        <begin position="172"/>
        <end position="184"/>
    </location>
</feature>
<dbReference type="SUPFAM" id="SSF46689">
    <property type="entry name" value="Homeodomain-like"/>
    <property type="match status" value="1"/>
</dbReference>
<organism evidence="10 11">
    <name type="scientific">Durio zibethinus</name>
    <name type="common">Durian</name>
    <dbReference type="NCBI Taxonomy" id="66656"/>
    <lineage>
        <taxon>Eukaryota</taxon>
        <taxon>Viridiplantae</taxon>
        <taxon>Streptophyta</taxon>
        <taxon>Embryophyta</taxon>
        <taxon>Tracheophyta</taxon>
        <taxon>Spermatophyta</taxon>
        <taxon>Magnoliopsida</taxon>
        <taxon>eudicotyledons</taxon>
        <taxon>Gunneridae</taxon>
        <taxon>Pentapetalae</taxon>
        <taxon>rosids</taxon>
        <taxon>malvids</taxon>
        <taxon>Malvales</taxon>
        <taxon>Malvaceae</taxon>
        <taxon>Helicteroideae</taxon>
        <taxon>Durio</taxon>
    </lineage>
</organism>
<gene>
    <name evidence="11" type="primary">LOC111307406</name>
</gene>
<evidence type="ECO:0000313" key="10">
    <source>
        <dbReference type="Proteomes" id="UP000515121"/>
    </source>
</evidence>
<feature type="domain" description="HTH myb-type" evidence="9">
    <location>
        <begin position="9"/>
        <end position="61"/>
    </location>
</feature>
<evidence type="ECO:0000256" key="1">
    <source>
        <dbReference type="ARBA" id="ARBA00004123"/>
    </source>
</evidence>
<reference evidence="11" key="1">
    <citation type="submission" date="2025-08" db="UniProtKB">
        <authorList>
            <consortium name="RefSeq"/>
        </authorList>
    </citation>
    <scope>IDENTIFICATION</scope>
    <source>
        <tissue evidence="11">Fruit stalk</tissue>
    </source>
</reference>
<comment type="subcellular location">
    <subcellularLocation>
        <location evidence="1">Nucleus</location>
    </subcellularLocation>
</comment>
<evidence type="ECO:0000256" key="2">
    <source>
        <dbReference type="ARBA" id="ARBA00022737"/>
    </source>
</evidence>
<dbReference type="PANTHER" id="PTHR10641">
    <property type="entry name" value="MYB FAMILY TRANSCRIPTION FACTOR"/>
    <property type="match status" value="1"/>
</dbReference>
<keyword evidence="2" id="KW-0677">Repeat</keyword>
<feature type="region of interest" description="Disordered" evidence="7">
    <location>
        <begin position="117"/>
        <end position="192"/>
    </location>
</feature>
<dbReference type="PROSITE" id="PS51294">
    <property type="entry name" value="HTH_MYB"/>
    <property type="match status" value="2"/>
</dbReference>
<feature type="compositionally biased region" description="Basic residues" evidence="7">
    <location>
        <begin position="124"/>
        <end position="134"/>
    </location>
</feature>
<evidence type="ECO:0000256" key="6">
    <source>
        <dbReference type="ARBA" id="ARBA00023242"/>
    </source>
</evidence>
<dbReference type="Pfam" id="PF00249">
    <property type="entry name" value="Myb_DNA-binding"/>
    <property type="match status" value="2"/>
</dbReference>
<dbReference type="InterPro" id="IPR015495">
    <property type="entry name" value="Myb_TF_plants"/>
</dbReference>
<sequence length="292" mass="33133">MVRAPCCDKMGMKKGPWTPEEDQILISYIQKNGHANWRALPKQAGLLRCGKSCRLRWVNYLKPDIKRGNFTSEEEETIFKLHEMLGNRWSAIAAKLPGRTDNEIKNVWHTHLKKRLKQYQTKPVTKHNPKSKSKIKCESSDNISTSQLESGHSSSSTTGNIPSRTEIPEQTPMSPQPSSSEVSSITDVNIATTDREVNNMDIKAENMEYSWECFPEIDESFWSDAPSSDNSSALPLNFEGVPDEFQSQVPSSSIDHAMEPDHGYVQNLDDAMEFWYDLFIRAGGEQDLITEF</sequence>
<dbReference type="InterPro" id="IPR009057">
    <property type="entry name" value="Homeodomain-like_sf"/>
</dbReference>
<dbReference type="InterPro" id="IPR017930">
    <property type="entry name" value="Myb_dom"/>
</dbReference>
<dbReference type="PROSITE" id="PS50090">
    <property type="entry name" value="MYB_LIKE"/>
    <property type="match status" value="2"/>
</dbReference>
<protein>
    <submittedName>
        <fullName evidence="11">Transcription factor MYB15-like</fullName>
    </submittedName>
</protein>
<dbReference type="FunFam" id="1.10.10.60:FF:000001">
    <property type="entry name" value="MYB-related transcription factor"/>
    <property type="match status" value="1"/>
</dbReference>
<evidence type="ECO:0000256" key="7">
    <source>
        <dbReference type="SAM" id="MobiDB-lite"/>
    </source>
</evidence>
<keyword evidence="4" id="KW-0238">DNA-binding</keyword>
<keyword evidence="5" id="KW-0804">Transcription</keyword>
<keyword evidence="6" id="KW-0539">Nucleus</keyword>